<dbReference type="EC" id="1.1.1.-" evidence="6"/>
<proteinExistence type="inferred from homology"/>
<dbReference type="Gene3D" id="3.20.20.100">
    <property type="entry name" value="NADP-dependent oxidoreductase domain"/>
    <property type="match status" value="1"/>
</dbReference>
<dbReference type="EMBL" id="JAJAQC010000003">
    <property type="protein sequence ID" value="MDA0563224.1"/>
    <property type="molecule type" value="Genomic_DNA"/>
</dbReference>
<evidence type="ECO:0000313" key="6">
    <source>
        <dbReference type="EMBL" id="MDA0563224.1"/>
    </source>
</evidence>
<protein>
    <submittedName>
        <fullName evidence="6">L-glyceraldehyde 3-phosphate reductase</fullName>
        <ecNumber evidence="6">1.1.1.-</ecNumber>
    </submittedName>
</protein>
<accession>A0A9X3NGF1</accession>
<feature type="domain" description="NADP-dependent oxidoreductase" evidence="5">
    <location>
        <begin position="44"/>
        <end position="343"/>
    </location>
</feature>
<dbReference type="InterPro" id="IPR023210">
    <property type="entry name" value="NADP_OxRdtase_dom"/>
</dbReference>
<dbReference type="AlphaFoldDB" id="A0A9X3NGF1"/>
<dbReference type="RefSeq" id="WP_270070508.1">
    <property type="nucleotide sequence ID" value="NZ_JAJAQC010000003.1"/>
</dbReference>
<dbReference type="Pfam" id="PF00248">
    <property type="entry name" value="Aldo_ket_red"/>
    <property type="match status" value="1"/>
</dbReference>
<dbReference type="NCBIfam" id="NF007388">
    <property type="entry name" value="PRK09912.1"/>
    <property type="match status" value="1"/>
</dbReference>
<keyword evidence="2" id="KW-0521">NADP</keyword>
<dbReference type="PANTHER" id="PTHR43150">
    <property type="entry name" value="HYPERKINETIC, ISOFORM M"/>
    <property type="match status" value="1"/>
</dbReference>
<dbReference type="InterPro" id="IPR036812">
    <property type="entry name" value="NAD(P)_OxRdtase_dom_sf"/>
</dbReference>
<reference evidence="6" key="1">
    <citation type="submission" date="2021-10" db="EMBL/GenBank/DDBJ databases">
        <title>Streptomonospora sp. nov., isolated from mangrove soil.</title>
        <authorList>
            <person name="Chen X."/>
            <person name="Ge X."/>
            <person name="Liu W."/>
        </authorList>
    </citation>
    <scope>NUCLEOTIDE SEQUENCE</scope>
    <source>
        <strain evidence="6">S1-112</strain>
    </source>
</reference>
<feature type="region of interest" description="Disordered" evidence="4">
    <location>
        <begin position="1"/>
        <end position="26"/>
    </location>
</feature>
<name>A0A9X3NGF1_9ACTN</name>
<gene>
    <name evidence="6" type="primary">mgrA</name>
    <name evidence="6" type="ORF">LG943_02600</name>
</gene>
<evidence type="ECO:0000259" key="5">
    <source>
        <dbReference type="Pfam" id="PF00248"/>
    </source>
</evidence>
<sequence length="358" mass="39580">MVREHDVPRLDAPPAGVHTADPARYDGRMPYRRSGRSGLDLPAVSLGLWQNFGDDRPLETRRAILRRAFDLGITHFDLANNYGPPAGAAEVNFGRMLREDFRPYRDEIVISTKAGYDMWPGPYGSGGSRKYLLASLDQSLARMGLDHVDIFYSHRYDPSTPLEETMGALAHAVRSGRALYAGISSYSARRTAEAAALLREMGVPLLIHQPSYSMVNRWIEEQDLLGALEREGAGCIVFSPLAQGLLTGRYLDGVPADSRAQRGKAFSRDWLKADVLERVRALDALARRRGQTLAQLALSWVLRDERVTSALIGASSVEQLEENVAAVRGPALSDEELAEIDRHAVDLGVNIWRRSSDA</sequence>
<evidence type="ECO:0000256" key="4">
    <source>
        <dbReference type="SAM" id="MobiDB-lite"/>
    </source>
</evidence>
<evidence type="ECO:0000256" key="3">
    <source>
        <dbReference type="ARBA" id="ARBA00023002"/>
    </source>
</evidence>
<dbReference type="SUPFAM" id="SSF51430">
    <property type="entry name" value="NAD(P)-linked oxidoreductase"/>
    <property type="match status" value="1"/>
</dbReference>
<dbReference type="Proteomes" id="UP001140076">
    <property type="component" value="Unassembled WGS sequence"/>
</dbReference>
<evidence type="ECO:0000256" key="2">
    <source>
        <dbReference type="ARBA" id="ARBA00022857"/>
    </source>
</evidence>
<dbReference type="InterPro" id="IPR005399">
    <property type="entry name" value="K_chnl_volt-dep_bsu_KCNAB-rel"/>
</dbReference>
<evidence type="ECO:0000256" key="1">
    <source>
        <dbReference type="ARBA" id="ARBA00006515"/>
    </source>
</evidence>
<dbReference type="PANTHER" id="PTHR43150:SF4">
    <property type="entry name" value="L-GLYCERALDEHYDE 3-PHOSPHATE REDUCTASE"/>
    <property type="match status" value="1"/>
</dbReference>
<evidence type="ECO:0000313" key="7">
    <source>
        <dbReference type="Proteomes" id="UP001140076"/>
    </source>
</evidence>
<keyword evidence="7" id="KW-1185">Reference proteome</keyword>
<organism evidence="6 7">
    <name type="scientific">Streptomonospora mangrovi</name>
    <dbReference type="NCBI Taxonomy" id="2883123"/>
    <lineage>
        <taxon>Bacteria</taxon>
        <taxon>Bacillati</taxon>
        <taxon>Actinomycetota</taxon>
        <taxon>Actinomycetes</taxon>
        <taxon>Streptosporangiales</taxon>
        <taxon>Nocardiopsidaceae</taxon>
        <taxon>Streptomonospora</taxon>
    </lineage>
</organism>
<dbReference type="GO" id="GO:0016491">
    <property type="term" value="F:oxidoreductase activity"/>
    <property type="evidence" value="ECO:0007669"/>
    <property type="project" value="UniProtKB-KW"/>
</dbReference>
<comment type="similarity">
    <text evidence="1">Belongs to the shaker potassium channel beta subunit family.</text>
</comment>
<comment type="caution">
    <text evidence="6">The sequence shown here is derived from an EMBL/GenBank/DDBJ whole genome shotgun (WGS) entry which is preliminary data.</text>
</comment>
<dbReference type="GO" id="GO:0051596">
    <property type="term" value="P:methylglyoxal catabolic process"/>
    <property type="evidence" value="ECO:0007669"/>
    <property type="project" value="TreeGrafter"/>
</dbReference>
<keyword evidence="3 6" id="KW-0560">Oxidoreductase</keyword>